<gene>
    <name evidence="2" type="ORF">TT172_LOCUS8022</name>
</gene>
<sequence length="124" mass="14262">MSTTTQIQTRTRENVLKDYELHHSPALSPRPNIGRSTEAVRPQATAPVNPPDWDTTHRRVPPFRPINRDRDQSEVRVYNNRAEQIFIGVMFTGVYLNSTAAQVWRATVGRWNDRIFKYGIGGEI</sequence>
<proteinExistence type="predicted"/>
<feature type="region of interest" description="Disordered" evidence="1">
    <location>
        <begin position="22"/>
        <end position="68"/>
    </location>
</feature>
<evidence type="ECO:0000256" key="1">
    <source>
        <dbReference type="SAM" id="MobiDB-lite"/>
    </source>
</evidence>
<evidence type="ECO:0000313" key="3">
    <source>
        <dbReference type="Proteomes" id="UP000289323"/>
    </source>
</evidence>
<reference evidence="2 3" key="1">
    <citation type="submission" date="2018-04" db="EMBL/GenBank/DDBJ databases">
        <authorList>
            <person name="Huttner S."/>
            <person name="Dainat J."/>
        </authorList>
    </citation>
    <scope>NUCLEOTIDE SEQUENCE [LARGE SCALE GENOMIC DNA]</scope>
</reference>
<protein>
    <submittedName>
        <fullName evidence="2">F35f82bb-a9be-49ac-9662-b21cff21475a</fullName>
    </submittedName>
</protein>
<dbReference type="Proteomes" id="UP000289323">
    <property type="component" value="Unassembled WGS sequence"/>
</dbReference>
<accession>A0A3S5CXM6</accession>
<dbReference type="AlphaFoldDB" id="A0A3S5CXM6"/>
<organism evidence="2 3">
    <name type="scientific">Thermothielavioides terrestris</name>
    <dbReference type="NCBI Taxonomy" id="2587410"/>
    <lineage>
        <taxon>Eukaryota</taxon>
        <taxon>Fungi</taxon>
        <taxon>Dikarya</taxon>
        <taxon>Ascomycota</taxon>
        <taxon>Pezizomycotina</taxon>
        <taxon>Sordariomycetes</taxon>
        <taxon>Sordariomycetidae</taxon>
        <taxon>Sordariales</taxon>
        <taxon>Chaetomiaceae</taxon>
        <taxon>Thermothielavioides</taxon>
    </lineage>
</organism>
<name>A0A3S5CXM6_9PEZI</name>
<evidence type="ECO:0000313" key="2">
    <source>
        <dbReference type="EMBL" id="SPQ25603.1"/>
    </source>
</evidence>
<dbReference type="EMBL" id="OUUZ01000015">
    <property type="protein sequence ID" value="SPQ25603.1"/>
    <property type="molecule type" value="Genomic_DNA"/>
</dbReference>